<dbReference type="PANTHER" id="PTHR43537">
    <property type="entry name" value="TRANSCRIPTIONAL REGULATOR, GNTR FAMILY"/>
    <property type="match status" value="1"/>
</dbReference>
<dbReference type="SUPFAM" id="SSF46785">
    <property type="entry name" value="Winged helix' DNA-binding domain"/>
    <property type="match status" value="1"/>
</dbReference>
<keyword evidence="3" id="KW-0804">Transcription</keyword>
<sequence length="229" mass="24860">MRVVGRRSSVDEVIAALNEQLSGGAWAPGERIPTEQELVAELGVSRAVVREAVRALVQLGCLEARQGAGTFVVSAADPTPMLRQLRLAELRDVFEVQLAHDVQAARLAAVRREDADVERLRELLERRDRAASPEDFGAADVEFHCAVVEAARNPLLTEMYRYLSERLRESLVELRADSALSEGGPQAHRALFDAIADRDPESAAAAAQAVIQPCLTSLGSVVAERGTEQ</sequence>
<dbReference type="SMART" id="SM00895">
    <property type="entry name" value="FCD"/>
    <property type="match status" value="1"/>
</dbReference>
<keyword evidence="6" id="KW-1185">Reference proteome</keyword>
<dbReference type="Proteomes" id="UP001210380">
    <property type="component" value="Unassembled WGS sequence"/>
</dbReference>
<dbReference type="Gene3D" id="1.10.10.10">
    <property type="entry name" value="Winged helix-like DNA-binding domain superfamily/Winged helix DNA-binding domain"/>
    <property type="match status" value="1"/>
</dbReference>
<dbReference type="InterPro" id="IPR036390">
    <property type="entry name" value="WH_DNA-bd_sf"/>
</dbReference>
<comment type="caution">
    <text evidence="5">The sequence shown here is derived from an EMBL/GenBank/DDBJ whole genome shotgun (WGS) entry which is preliminary data.</text>
</comment>
<dbReference type="InterPro" id="IPR008920">
    <property type="entry name" value="TF_FadR/GntR_C"/>
</dbReference>
<name>A0ABT4V792_9PSEU</name>
<dbReference type="RefSeq" id="WP_270952902.1">
    <property type="nucleotide sequence ID" value="NZ_JAQGLA010000077.1"/>
</dbReference>
<organism evidence="5 6">
    <name type="scientific">Saccharopolyspora oryzae</name>
    <dbReference type="NCBI Taxonomy" id="2997343"/>
    <lineage>
        <taxon>Bacteria</taxon>
        <taxon>Bacillati</taxon>
        <taxon>Actinomycetota</taxon>
        <taxon>Actinomycetes</taxon>
        <taxon>Pseudonocardiales</taxon>
        <taxon>Pseudonocardiaceae</taxon>
        <taxon>Saccharopolyspora</taxon>
    </lineage>
</organism>
<dbReference type="Gene3D" id="1.20.120.530">
    <property type="entry name" value="GntR ligand-binding domain-like"/>
    <property type="match status" value="1"/>
</dbReference>
<dbReference type="InterPro" id="IPR036388">
    <property type="entry name" value="WH-like_DNA-bd_sf"/>
</dbReference>
<dbReference type="Pfam" id="PF00392">
    <property type="entry name" value="GntR"/>
    <property type="match status" value="1"/>
</dbReference>
<evidence type="ECO:0000259" key="4">
    <source>
        <dbReference type="PROSITE" id="PS50949"/>
    </source>
</evidence>
<dbReference type="CDD" id="cd07377">
    <property type="entry name" value="WHTH_GntR"/>
    <property type="match status" value="1"/>
</dbReference>
<dbReference type="SUPFAM" id="SSF48008">
    <property type="entry name" value="GntR ligand-binding domain-like"/>
    <property type="match status" value="1"/>
</dbReference>
<evidence type="ECO:0000256" key="1">
    <source>
        <dbReference type="ARBA" id="ARBA00023015"/>
    </source>
</evidence>
<evidence type="ECO:0000313" key="6">
    <source>
        <dbReference type="Proteomes" id="UP001210380"/>
    </source>
</evidence>
<gene>
    <name evidence="5" type="ORF">OU415_30690</name>
</gene>
<dbReference type="SMART" id="SM00345">
    <property type="entry name" value="HTH_GNTR"/>
    <property type="match status" value="1"/>
</dbReference>
<evidence type="ECO:0000256" key="2">
    <source>
        <dbReference type="ARBA" id="ARBA00023125"/>
    </source>
</evidence>
<feature type="domain" description="HTH gntR-type" evidence="4">
    <location>
        <begin position="7"/>
        <end position="75"/>
    </location>
</feature>
<dbReference type="PRINTS" id="PR00035">
    <property type="entry name" value="HTHGNTR"/>
</dbReference>
<accession>A0ABT4V792</accession>
<dbReference type="PANTHER" id="PTHR43537:SF47">
    <property type="entry name" value="REGULATORY PROTEIN GNTR HTH"/>
    <property type="match status" value="1"/>
</dbReference>
<reference evidence="5 6" key="1">
    <citation type="submission" date="2022-11" db="EMBL/GenBank/DDBJ databases">
        <title>Draft genome sequence of Saccharopolyspora sp. WRP15-2 isolated from rhizosphere soils of wild rice in Thailand.</title>
        <authorList>
            <person name="Duangmal K."/>
            <person name="Kammanee S."/>
            <person name="Muangham S."/>
        </authorList>
    </citation>
    <scope>NUCLEOTIDE SEQUENCE [LARGE SCALE GENOMIC DNA]</scope>
    <source>
        <strain evidence="5 6">WRP15-2</strain>
    </source>
</reference>
<proteinExistence type="predicted"/>
<dbReference type="InterPro" id="IPR000524">
    <property type="entry name" value="Tscrpt_reg_HTH_GntR"/>
</dbReference>
<protein>
    <submittedName>
        <fullName evidence="5">FCD domain-containing protein</fullName>
    </submittedName>
</protein>
<keyword evidence="2" id="KW-0238">DNA-binding</keyword>
<evidence type="ECO:0000313" key="5">
    <source>
        <dbReference type="EMBL" id="MDA3629832.1"/>
    </source>
</evidence>
<evidence type="ECO:0000256" key="3">
    <source>
        <dbReference type="ARBA" id="ARBA00023163"/>
    </source>
</evidence>
<dbReference type="EMBL" id="JAQGLA010000077">
    <property type="protein sequence ID" value="MDA3629832.1"/>
    <property type="molecule type" value="Genomic_DNA"/>
</dbReference>
<keyword evidence="1" id="KW-0805">Transcription regulation</keyword>
<dbReference type="PROSITE" id="PS50949">
    <property type="entry name" value="HTH_GNTR"/>
    <property type="match status" value="1"/>
</dbReference>
<dbReference type="InterPro" id="IPR011711">
    <property type="entry name" value="GntR_C"/>
</dbReference>
<dbReference type="Pfam" id="PF07729">
    <property type="entry name" value="FCD"/>
    <property type="match status" value="1"/>
</dbReference>